<evidence type="ECO:0000313" key="3">
    <source>
        <dbReference type="EMBL" id="QEU83901.1"/>
    </source>
</evidence>
<name>A0ABX6A820_STRVD</name>
<dbReference type="Gene3D" id="3.90.1200.10">
    <property type="match status" value="1"/>
</dbReference>
<evidence type="ECO:0000313" key="4">
    <source>
        <dbReference type="Proteomes" id="UP000327143"/>
    </source>
</evidence>
<keyword evidence="4" id="KW-1185">Reference proteome</keyword>
<feature type="domain" description="Aminoglycoside phosphotransferase" evidence="2">
    <location>
        <begin position="48"/>
        <end position="278"/>
    </location>
</feature>
<evidence type="ECO:0000259" key="2">
    <source>
        <dbReference type="Pfam" id="PF01636"/>
    </source>
</evidence>
<evidence type="ECO:0000256" key="1">
    <source>
        <dbReference type="SAM" id="MobiDB-lite"/>
    </source>
</evidence>
<dbReference type="Proteomes" id="UP000327143">
    <property type="component" value="Chromosome"/>
</dbReference>
<organism evidence="3 4">
    <name type="scientific">Streptomyces viridosporus T7A</name>
    <dbReference type="NCBI Taxonomy" id="665577"/>
    <lineage>
        <taxon>Bacteria</taxon>
        <taxon>Bacillati</taxon>
        <taxon>Actinomycetota</taxon>
        <taxon>Actinomycetes</taxon>
        <taxon>Kitasatosporales</taxon>
        <taxon>Streptomycetaceae</taxon>
        <taxon>Streptomyces</taxon>
    </lineage>
</organism>
<dbReference type="PANTHER" id="PTHR21310">
    <property type="entry name" value="AMINOGLYCOSIDE PHOSPHOTRANSFERASE-RELATED-RELATED"/>
    <property type="match status" value="1"/>
</dbReference>
<feature type="region of interest" description="Disordered" evidence="1">
    <location>
        <begin position="1"/>
        <end position="21"/>
    </location>
</feature>
<dbReference type="InterPro" id="IPR002575">
    <property type="entry name" value="Aminoglycoside_PTrfase"/>
</dbReference>
<proteinExistence type="predicted"/>
<reference evidence="3 4" key="1">
    <citation type="submission" date="2017-09" db="EMBL/GenBank/DDBJ databases">
        <authorList>
            <person name="Lee N."/>
            <person name="Cho B.-K."/>
        </authorList>
    </citation>
    <scope>NUCLEOTIDE SEQUENCE [LARGE SCALE GENOMIC DNA]</scope>
    <source>
        <strain evidence="3 4">ATCC 39115</strain>
    </source>
</reference>
<accession>A0ABX6A820</accession>
<dbReference type="InterPro" id="IPR051678">
    <property type="entry name" value="AGP_Transferase"/>
</dbReference>
<dbReference type="SUPFAM" id="SSF56112">
    <property type="entry name" value="Protein kinase-like (PK-like)"/>
    <property type="match status" value="1"/>
</dbReference>
<protein>
    <recommendedName>
        <fullName evidence="2">Aminoglycoside phosphotransferase domain-containing protein</fullName>
    </recommendedName>
</protein>
<dbReference type="PANTHER" id="PTHR21310:SF40">
    <property type="entry name" value="AMINOGLYCOSIDE PHOSPHOTRANSFERASE DOMAIN-CONTAINING PROTEIN-RELATED"/>
    <property type="match status" value="1"/>
</dbReference>
<dbReference type="Pfam" id="PF01636">
    <property type="entry name" value="APH"/>
    <property type="match status" value="1"/>
</dbReference>
<dbReference type="EMBL" id="CP023700">
    <property type="protein sequence ID" value="QEU83901.1"/>
    <property type="molecule type" value="Genomic_DNA"/>
</dbReference>
<gene>
    <name evidence="3" type="ORF">CP969_03765</name>
</gene>
<sequence>MSASGTTPASPDGPLYPGGMTFPTMPERLKHVCSAAALVPRTAPHRIESQSNDTWVLDDARLGSVVLRICWRGDVSRMGRETAVLERLPDTVRRPVVVGHGDTTAHGHPLSYSLTRRLTGQPLEDAWPALSTAERRSAIRRTASMLRALHRWVPPAELADGVCARPGLAAGTADDLVGADIAPLPVARAVALAEHVARTPHGDAGLMSAAVQLLRALGDPEPAVDDPGRHGLIHGDLNLSNLWWAPDGTVSLMDFEWTRIAPPSLELMRMCEYADDDAVNEADTYPSVLRLLETEYPELFRAEDIARHVRLYVLAYSVRALAIAPPDGPADSLPSGHAVHRVRRIVDGRWPAPGALPDSLVAAV</sequence>
<dbReference type="InterPro" id="IPR011009">
    <property type="entry name" value="Kinase-like_dom_sf"/>
</dbReference>